<feature type="domain" description="Inner membrane protein YgaP-like transmembrane" evidence="2">
    <location>
        <begin position="1"/>
        <end position="66"/>
    </location>
</feature>
<feature type="transmembrane region" description="Helical" evidence="1">
    <location>
        <begin position="12"/>
        <end position="29"/>
    </location>
</feature>
<dbReference type="Pfam" id="PF11127">
    <property type="entry name" value="YgaP-like_TM"/>
    <property type="match status" value="1"/>
</dbReference>
<evidence type="ECO:0000313" key="3">
    <source>
        <dbReference type="EMBL" id="MDT0556184.1"/>
    </source>
</evidence>
<dbReference type="InterPro" id="IPR021309">
    <property type="entry name" value="YgaP-like_TM"/>
</dbReference>
<sequence length="67" mass="7432">MKKNMCGADRIIRIIIAVIIGALYWQGIIEGTLAYILKGLAAVFLLTSFVSFCPLYKLVGLNTCPRR</sequence>
<keyword evidence="1" id="KW-0812">Transmembrane</keyword>
<keyword evidence="1" id="KW-1133">Transmembrane helix</keyword>
<proteinExistence type="predicted"/>
<keyword evidence="1" id="KW-0472">Membrane</keyword>
<dbReference type="EMBL" id="JAVRHZ010000005">
    <property type="protein sequence ID" value="MDT0556184.1"/>
    <property type="molecule type" value="Genomic_DNA"/>
</dbReference>
<dbReference type="Proteomes" id="UP001254488">
    <property type="component" value="Unassembled WGS sequence"/>
</dbReference>
<evidence type="ECO:0000259" key="2">
    <source>
        <dbReference type="Pfam" id="PF11127"/>
    </source>
</evidence>
<evidence type="ECO:0000256" key="1">
    <source>
        <dbReference type="SAM" id="Phobius"/>
    </source>
</evidence>
<dbReference type="RefSeq" id="WP_311333139.1">
    <property type="nucleotide sequence ID" value="NZ_JAVRHZ010000005.1"/>
</dbReference>
<evidence type="ECO:0000313" key="4">
    <source>
        <dbReference type="Proteomes" id="UP001254488"/>
    </source>
</evidence>
<keyword evidence="4" id="KW-1185">Reference proteome</keyword>
<reference evidence="3 4" key="1">
    <citation type="submission" date="2023-09" db="EMBL/GenBank/DDBJ databases">
        <authorList>
            <person name="Rey-Velasco X."/>
        </authorList>
    </citation>
    <scope>NUCLEOTIDE SEQUENCE [LARGE SCALE GENOMIC DNA]</scope>
    <source>
        <strain evidence="3 4">W242</strain>
    </source>
</reference>
<gene>
    <name evidence="3" type="ORF">RM538_09220</name>
</gene>
<name>A0ABU2YEU7_9FLAO</name>
<protein>
    <submittedName>
        <fullName evidence="3">DUF2892 domain-containing protein</fullName>
    </submittedName>
</protein>
<organism evidence="3 4">
    <name type="scientific">Patiriisocius hiemis</name>
    <dbReference type="NCBI Taxonomy" id="3075604"/>
    <lineage>
        <taxon>Bacteria</taxon>
        <taxon>Pseudomonadati</taxon>
        <taxon>Bacteroidota</taxon>
        <taxon>Flavobacteriia</taxon>
        <taxon>Flavobacteriales</taxon>
        <taxon>Flavobacteriaceae</taxon>
        <taxon>Patiriisocius</taxon>
    </lineage>
</organism>
<comment type="caution">
    <text evidence="3">The sequence shown here is derived from an EMBL/GenBank/DDBJ whole genome shotgun (WGS) entry which is preliminary data.</text>
</comment>
<feature type="transmembrane region" description="Helical" evidence="1">
    <location>
        <begin position="35"/>
        <end position="59"/>
    </location>
</feature>
<accession>A0ABU2YEU7</accession>